<dbReference type="RefSeq" id="WP_296941926.1">
    <property type="nucleotide sequence ID" value="NZ_LT599032.1"/>
</dbReference>
<dbReference type="EMBL" id="FLUM01000003">
    <property type="protein sequence ID" value="SBW02125.1"/>
    <property type="molecule type" value="Genomic_DNA"/>
</dbReference>
<evidence type="ECO:0000313" key="1">
    <source>
        <dbReference type="EMBL" id="SBW02125.1"/>
    </source>
</evidence>
<sequence length="284" mass="34507">MKRAVCTFGSYYLTEGFPRFRKMCESMDMFDDIHTVCEKDLDKDFYKRWGRYLIPYSRGFGYWCWKPYFILKILEGMQDGDVLLYSDIGCYFNPKGRERLLEYYDMVEKTPTGILGVKSQEVSYNGMPETLYYEYEWTKGDIFAYYNVYEDKAYTHTPQFESTIIFFKKSPLVMQFVKDWYQAYLDDYSLATDSPSRVPNLPGFKENRHDQSIYSILGKKYGIAEISTNEIFQRDWSLLDTYPIQARRDKYYTSKYHYKHRFRLRKLYRRLWAVKYWFKDLFNN</sequence>
<protein>
    <submittedName>
        <fullName evidence="1">Uncharacterized protein</fullName>
    </submittedName>
</protein>
<organism evidence="1">
    <name type="scientific">uncultured Dysgonomonas sp</name>
    <dbReference type="NCBI Taxonomy" id="206096"/>
    <lineage>
        <taxon>Bacteria</taxon>
        <taxon>Pseudomonadati</taxon>
        <taxon>Bacteroidota</taxon>
        <taxon>Bacteroidia</taxon>
        <taxon>Bacteroidales</taxon>
        <taxon>Dysgonomonadaceae</taxon>
        <taxon>Dysgonomonas</taxon>
        <taxon>environmental samples</taxon>
    </lineage>
</organism>
<gene>
    <name evidence="1" type="ORF">KL86DYS1_30195</name>
</gene>
<name>A0A212JS61_9BACT</name>
<reference evidence="1" key="1">
    <citation type="submission" date="2016-04" db="EMBL/GenBank/DDBJ databases">
        <authorList>
            <person name="Evans L.H."/>
            <person name="Alamgir A."/>
            <person name="Owens N."/>
            <person name="Weber N.D."/>
            <person name="Virtaneva K."/>
            <person name="Barbian K."/>
            <person name="Babar A."/>
            <person name="Rosenke K."/>
        </authorList>
    </citation>
    <scope>NUCLEOTIDE SEQUENCE</scope>
    <source>
        <strain evidence="1">86-1</strain>
    </source>
</reference>
<proteinExistence type="predicted"/>
<accession>A0A212JS61</accession>
<dbReference type="AlphaFoldDB" id="A0A212JS61"/>